<feature type="region of interest" description="Disordered" evidence="1">
    <location>
        <begin position="1034"/>
        <end position="1073"/>
    </location>
</feature>
<keyword evidence="2" id="KW-1133">Transmembrane helix</keyword>
<comment type="caution">
    <text evidence="3">The sequence shown here is derived from an EMBL/GenBank/DDBJ whole genome shotgun (WGS) entry which is preliminary data.</text>
</comment>
<evidence type="ECO:0000256" key="2">
    <source>
        <dbReference type="SAM" id="Phobius"/>
    </source>
</evidence>
<evidence type="ECO:0000256" key="1">
    <source>
        <dbReference type="SAM" id="MobiDB-lite"/>
    </source>
</evidence>
<organism evidence="3 4">
    <name type="scientific">Tsuneonella suprasediminis</name>
    <dbReference type="NCBI Taxonomy" id="2306996"/>
    <lineage>
        <taxon>Bacteria</taxon>
        <taxon>Pseudomonadati</taxon>
        <taxon>Pseudomonadota</taxon>
        <taxon>Alphaproteobacteria</taxon>
        <taxon>Sphingomonadales</taxon>
        <taxon>Erythrobacteraceae</taxon>
        <taxon>Tsuneonella</taxon>
    </lineage>
</organism>
<feature type="transmembrane region" description="Helical" evidence="2">
    <location>
        <begin position="23"/>
        <end position="44"/>
    </location>
</feature>
<dbReference type="EMBL" id="RAHJ01000019">
    <property type="protein sequence ID" value="RJX66790.1"/>
    <property type="molecule type" value="Genomic_DNA"/>
</dbReference>
<dbReference type="OrthoDB" id="7597031at2"/>
<protein>
    <submittedName>
        <fullName evidence="3">Uncharacterized protein</fullName>
    </submittedName>
</protein>
<evidence type="ECO:0000313" key="3">
    <source>
        <dbReference type="EMBL" id="RJX66790.1"/>
    </source>
</evidence>
<accession>A0A419QZW5</accession>
<keyword evidence="2" id="KW-0472">Membrane</keyword>
<dbReference type="AlphaFoldDB" id="A0A419QZW5"/>
<reference evidence="3 4" key="1">
    <citation type="submission" date="2018-09" db="EMBL/GenBank/DDBJ databases">
        <title>Altererythrobacter sp.Ery1 and Ery12, the genome sequencing of novel strains in genus Alterythrobacter.</title>
        <authorList>
            <person name="Cheng H."/>
            <person name="Wu Y.-H."/>
            <person name="Fang C."/>
            <person name="Xu X.-W."/>
        </authorList>
    </citation>
    <scope>NUCLEOTIDE SEQUENCE [LARGE SCALE GENOMIC DNA]</scope>
    <source>
        <strain evidence="3 4">Ery12</strain>
    </source>
</reference>
<dbReference type="Proteomes" id="UP000284322">
    <property type="component" value="Unassembled WGS sequence"/>
</dbReference>
<dbReference type="InterPro" id="IPR021730">
    <property type="entry name" value="YdbH"/>
</dbReference>
<keyword evidence="4" id="KW-1185">Reference proteome</keyword>
<dbReference type="Pfam" id="PF11739">
    <property type="entry name" value="YdbH-like"/>
    <property type="match status" value="1"/>
</dbReference>
<evidence type="ECO:0000313" key="4">
    <source>
        <dbReference type="Proteomes" id="UP000284322"/>
    </source>
</evidence>
<name>A0A419QZW5_9SPHN</name>
<proteinExistence type="predicted"/>
<sequence length="1073" mass="112981">MAEAETDAEDYVGEATSAGPRRVLLRILLILLVIFSSIVAAVWFSREKIADNLIASQLEIYGIPATYEIDSIGPERQILKNIVIGKPDSPDMTIANAQVAINYRFGIPALGRITLVRPRLYGSVRDGRLSFGTLDKALFSGRSSQSGLPALDLRLIDGRGLIESDFGPIGIKAEGQGRLDNGFKGTLAAVAPKIEGGQCKGQEASIYGSLATEGGKPHFAGPVRIAELDCPSQQIALKGVALLADVTADSAFSGFEGKAKLETGALNAADTRASGVNGTVRAVWRNDALTANYTLAARGLSLPEVRVAVMTLDGSLRANDAFGRVEIRSGVAGNGVRLGDALDARLATAERAAKDTLAAPLLAQIRNALLREGRASRFVADITARRTGETANLVIPQASLRGGSGSTLLSLSQVQVSGEGSKGLQFSGNLATGGKGLPRIVGRMEGGQGGRAVLRMRMAEYVSGDSRMAIPDLAIIQSDAGAIEFRGRVSASGPLPGGSARNLQLPIEGSWSGVRGLALWRHCTKVGFDGLTMASLSLERRSLTLCPRKGAPIVQQRAGALRIAAGVASLDLAGTLANTPIRLKSGPIGFAYPGAMTAREVDVGLGARGSSNDFRISNLQATFGREIAGTFADADVKLYSVPLDMVGAAGDWKYANGVLTLANGRFRLEDRASADRFNPLAAEEASLTLKDSVVHATASLRAPDSHREVADVSIVHNLANSTGAADLAVKGLVFDKALQPDQLTDLALGVVANAKGTVRGVGRIDWNAKGITSSGRFSSDALDFAAAFGPVKGASGTVVFTDLLGMTTAPNQTLQIASVNPGIEVDNGSVTFSLKNGQDLAVAGGTWPFMGGTITLHPTKMRFGASEERRYVFEIVGLDAAQFIQRMELENLAATGIFDGTVPIVFDRNGVGRIDHGMLIARAPGGNVSYLGELTYKDKGAIANFAFDVLKSIDYSQMVLTMEGRLTGEIITHVSLDGVRQGEGAKRNFLTRRIAALPIRLNVNISAPFYQLISSIKAMYDPASVRDPRDLGLVSSDGKRLKPAVSLPPSAVTPHDILSEKTPVQPKESENRP</sequence>
<keyword evidence="2" id="KW-0812">Transmembrane</keyword>
<gene>
    <name evidence="3" type="ORF">D6858_10450</name>
</gene>